<organism evidence="1 2">
    <name type="scientific">Neotoma lepida</name>
    <name type="common">Desert woodrat</name>
    <dbReference type="NCBI Taxonomy" id="56216"/>
    <lineage>
        <taxon>Eukaryota</taxon>
        <taxon>Metazoa</taxon>
        <taxon>Chordata</taxon>
        <taxon>Craniata</taxon>
        <taxon>Vertebrata</taxon>
        <taxon>Euteleostomi</taxon>
        <taxon>Mammalia</taxon>
        <taxon>Eutheria</taxon>
        <taxon>Euarchontoglires</taxon>
        <taxon>Glires</taxon>
        <taxon>Rodentia</taxon>
        <taxon>Myomorpha</taxon>
        <taxon>Muroidea</taxon>
        <taxon>Cricetidae</taxon>
        <taxon>Neotominae</taxon>
        <taxon>Neotoma</taxon>
    </lineage>
</organism>
<keyword evidence="2" id="KW-1185">Reference proteome</keyword>
<gene>
    <name evidence="1" type="ORF">A6R68_07930</name>
</gene>
<sequence length="85" mass="9431">MEFCEAAQATGATIDRGVFKQQGKGQGLEIILLAVKPTDFRTPLARYPSPIRYSENSVVSVLVFRMVAQLAQLMEQACPEACRFH</sequence>
<dbReference type="AlphaFoldDB" id="A0A1A6GDW1"/>
<reference evidence="1 2" key="1">
    <citation type="submission" date="2016-06" db="EMBL/GenBank/DDBJ databases">
        <title>The Draft Genome Sequence and Annotation of the Desert Woodrat Neotoma lepida.</title>
        <authorList>
            <person name="Campbell M."/>
            <person name="Oakeson K.F."/>
            <person name="Yandell M."/>
            <person name="Halpert J.R."/>
            <person name="Dearing D."/>
        </authorList>
    </citation>
    <scope>NUCLEOTIDE SEQUENCE [LARGE SCALE GENOMIC DNA]</scope>
    <source>
        <strain evidence="1">417</strain>
        <tissue evidence="1">Liver</tissue>
    </source>
</reference>
<accession>A0A1A6GDW1</accession>
<dbReference type="Proteomes" id="UP000092124">
    <property type="component" value="Unassembled WGS sequence"/>
</dbReference>
<protein>
    <submittedName>
        <fullName evidence="1">Uncharacterized protein</fullName>
    </submittedName>
</protein>
<feature type="non-terminal residue" evidence="1">
    <location>
        <position position="85"/>
    </location>
</feature>
<name>A0A1A6GDW1_NEOLE</name>
<proteinExistence type="predicted"/>
<comment type="caution">
    <text evidence="1">The sequence shown here is derived from an EMBL/GenBank/DDBJ whole genome shotgun (WGS) entry which is preliminary data.</text>
</comment>
<evidence type="ECO:0000313" key="1">
    <source>
        <dbReference type="EMBL" id="OBS63522.1"/>
    </source>
</evidence>
<evidence type="ECO:0000313" key="2">
    <source>
        <dbReference type="Proteomes" id="UP000092124"/>
    </source>
</evidence>
<dbReference type="EMBL" id="LZPO01099512">
    <property type="protein sequence ID" value="OBS63522.1"/>
    <property type="molecule type" value="Genomic_DNA"/>
</dbReference>